<accession>A0A6C0CG31</accession>
<evidence type="ECO:0000313" key="1">
    <source>
        <dbReference type="EMBL" id="QHT03726.1"/>
    </source>
</evidence>
<dbReference type="EMBL" id="MN739416">
    <property type="protein sequence ID" value="QHT03726.1"/>
    <property type="molecule type" value="Genomic_DNA"/>
</dbReference>
<name>A0A6C0CG31_9ZZZZ</name>
<proteinExistence type="predicted"/>
<reference evidence="1" key="1">
    <citation type="journal article" date="2020" name="Nature">
        <title>Giant virus diversity and host interactions through global metagenomics.</title>
        <authorList>
            <person name="Schulz F."/>
            <person name="Roux S."/>
            <person name="Paez-Espino D."/>
            <person name="Jungbluth S."/>
            <person name="Walsh D.A."/>
            <person name="Denef V.J."/>
            <person name="McMahon K.D."/>
            <person name="Konstantinidis K.T."/>
            <person name="Eloe-Fadrosh E.A."/>
            <person name="Kyrpides N.C."/>
            <person name="Woyke T."/>
        </authorList>
    </citation>
    <scope>NUCLEOTIDE SEQUENCE</scope>
    <source>
        <strain evidence="1">GVMAG-M-3300021120-1</strain>
    </source>
</reference>
<dbReference type="AlphaFoldDB" id="A0A6C0CG31"/>
<organism evidence="1">
    <name type="scientific">viral metagenome</name>
    <dbReference type="NCBI Taxonomy" id="1070528"/>
    <lineage>
        <taxon>unclassified sequences</taxon>
        <taxon>metagenomes</taxon>
        <taxon>organismal metagenomes</taxon>
    </lineage>
</organism>
<sequence length="177" mass="20444">MKLNKAKMSVEEEVTYYGERFVSGDKIGYRGKFIGTIHQRLGRESARVWIETTFTEEQLKELLVEFRRRVLVGWYYGSSLAGGYYVNVTYDKHYQNIVIEFYLPKEVEAPIPSIFHVGNSEYIIVFCSDVDLSDDEPSVDGLSDLSSIKDEDEWNVEPFIYDGYTTVGYDGYDGYDP</sequence>
<protein>
    <submittedName>
        <fullName evidence="1">Uncharacterized protein</fullName>
    </submittedName>
</protein>